<evidence type="ECO:0000313" key="2">
    <source>
        <dbReference type="Proteomes" id="UP000671870"/>
    </source>
</evidence>
<dbReference type="EMBL" id="MT161387">
    <property type="protein sequence ID" value="QJB22192.1"/>
    <property type="molecule type" value="Genomic_DNA"/>
</dbReference>
<reference evidence="1" key="1">
    <citation type="submission" date="2020-03" db="EMBL/GenBank/DDBJ databases">
        <title>Development of an integrated pest management strategy to control Xanthomonas campestris pv. campestris by using bacteriophages.</title>
        <authorList>
            <person name="Fortuna K.J."/>
            <person name="Holtappels D."/>
            <person name="Lavigne R."/>
            <person name="Wagemans J."/>
        </authorList>
    </citation>
    <scope>NUCLEOTIDE SEQUENCE</scope>
</reference>
<dbReference type="InterPro" id="IPR023346">
    <property type="entry name" value="Lysozyme-like_dom_sf"/>
</dbReference>
<organism evidence="1 2">
    <name type="scientific">Xanthomonas phage FoX7</name>
    <dbReference type="NCBI Taxonomy" id="2723903"/>
    <lineage>
        <taxon>Viruses</taxon>
        <taxon>Duplodnaviria</taxon>
        <taxon>Heunggongvirae</taxon>
        <taxon>Uroviricota</taxon>
        <taxon>Caudoviricetes</taxon>
        <taxon>Lindbergviridae</taxon>
        <taxon>Carpasinavirus</taxon>
        <taxon>Carpasinavirus FoX6</taxon>
        <taxon>Carpasinavirus XcP1</taxon>
    </lineage>
</organism>
<dbReference type="Gene3D" id="1.10.530.10">
    <property type="match status" value="1"/>
</dbReference>
<gene>
    <name evidence="1" type="ORF">XccvBFoX7_gp35</name>
</gene>
<dbReference type="SUPFAM" id="SSF53955">
    <property type="entry name" value="Lysozyme-like"/>
    <property type="match status" value="1"/>
</dbReference>
<dbReference type="Proteomes" id="UP000671870">
    <property type="component" value="Segment"/>
</dbReference>
<protein>
    <submittedName>
        <fullName evidence="1">Endolysin</fullName>
    </submittedName>
</protein>
<name>A0A858NQI8_9CAUD</name>
<sequence>MALGRLRRPIRPAKRLITDKAMLMKINEKVIMAGTGCNSATAKKWLGAFNSAMEIWAIKTPNSIAALLANVGVESAGLTKFEENLNYSADGLANTWPNRYAAKDAKGQYIKKNSGTASRPNWRYTPNQQALSLHRKPEKIANATYANRMGNGSVISGDGWKHRGQGPIQITGLANMQDFKKASGVDVVSNPELLHSPEVGALSAAWFFTSRGATKAADKEGFDETVKIVNGAYPSKANHGPQRKALFESALAAIKAMS</sequence>
<proteinExistence type="predicted"/>
<accession>A0A858NQI8</accession>
<evidence type="ECO:0000313" key="1">
    <source>
        <dbReference type="EMBL" id="QJB22192.1"/>
    </source>
</evidence>